<evidence type="ECO:0000256" key="6">
    <source>
        <dbReference type="SAM" id="MobiDB-lite"/>
    </source>
</evidence>
<dbReference type="AlphaFoldDB" id="A0A913X1L5"/>
<organism evidence="8 9">
    <name type="scientific">Exaiptasia diaphana</name>
    <name type="common">Tropical sea anemone</name>
    <name type="synonym">Aiptasia pulchella</name>
    <dbReference type="NCBI Taxonomy" id="2652724"/>
    <lineage>
        <taxon>Eukaryota</taxon>
        <taxon>Metazoa</taxon>
        <taxon>Cnidaria</taxon>
        <taxon>Anthozoa</taxon>
        <taxon>Hexacorallia</taxon>
        <taxon>Actiniaria</taxon>
        <taxon>Aiptasiidae</taxon>
        <taxon>Exaiptasia</taxon>
    </lineage>
</organism>
<dbReference type="SMART" id="SM00184">
    <property type="entry name" value="RING"/>
    <property type="match status" value="1"/>
</dbReference>
<dbReference type="SUPFAM" id="SSF57850">
    <property type="entry name" value="RING/U-box"/>
    <property type="match status" value="1"/>
</dbReference>
<protein>
    <recommendedName>
        <fullName evidence="7">RING-type domain-containing protein</fullName>
    </recommendedName>
</protein>
<dbReference type="GO" id="GO:0008270">
    <property type="term" value="F:zinc ion binding"/>
    <property type="evidence" value="ECO:0007669"/>
    <property type="project" value="UniProtKB-KW"/>
</dbReference>
<keyword evidence="9" id="KW-1185">Reference proteome</keyword>
<keyword evidence="1" id="KW-0479">Metal-binding</keyword>
<evidence type="ECO:0000313" key="9">
    <source>
        <dbReference type="Proteomes" id="UP000887567"/>
    </source>
</evidence>
<dbReference type="Proteomes" id="UP000887567">
    <property type="component" value="Unplaced"/>
</dbReference>
<dbReference type="KEGG" id="epa:110236326"/>
<feature type="compositionally biased region" description="Basic and acidic residues" evidence="6">
    <location>
        <begin position="14"/>
        <end position="23"/>
    </location>
</feature>
<keyword evidence="2 4" id="KW-0863">Zinc-finger</keyword>
<dbReference type="GO" id="GO:0006301">
    <property type="term" value="P:DNA damage tolerance"/>
    <property type="evidence" value="ECO:0007669"/>
    <property type="project" value="InterPro"/>
</dbReference>
<dbReference type="PANTHER" id="PTHR14134">
    <property type="entry name" value="E3 UBIQUITIN-PROTEIN LIGASE RAD18"/>
    <property type="match status" value="1"/>
</dbReference>
<evidence type="ECO:0000256" key="2">
    <source>
        <dbReference type="ARBA" id="ARBA00022771"/>
    </source>
</evidence>
<evidence type="ECO:0000259" key="7">
    <source>
        <dbReference type="PROSITE" id="PS50089"/>
    </source>
</evidence>
<proteinExistence type="predicted"/>
<name>A0A913X1L5_EXADI</name>
<dbReference type="PROSITE" id="PS00518">
    <property type="entry name" value="ZF_RING_1"/>
    <property type="match status" value="1"/>
</dbReference>
<evidence type="ECO:0000256" key="4">
    <source>
        <dbReference type="PROSITE-ProRule" id="PRU00175"/>
    </source>
</evidence>
<feature type="region of interest" description="Disordered" evidence="6">
    <location>
        <begin position="222"/>
        <end position="241"/>
    </location>
</feature>
<accession>A0A913X1L5</accession>
<feature type="coiled-coil region" evidence="5">
    <location>
        <begin position="308"/>
        <end position="335"/>
    </location>
</feature>
<dbReference type="InterPro" id="IPR013083">
    <property type="entry name" value="Znf_RING/FYVE/PHD"/>
</dbReference>
<dbReference type="GO" id="GO:0006513">
    <property type="term" value="P:protein monoubiquitination"/>
    <property type="evidence" value="ECO:0007669"/>
    <property type="project" value="InterPro"/>
</dbReference>
<feature type="compositionally biased region" description="Low complexity" evidence="6">
    <location>
        <begin position="146"/>
        <end position="159"/>
    </location>
</feature>
<dbReference type="InterPro" id="IPR001841">
    <property type="entry name" value="Znf_RING"/>
</dbReference>
<evidence type="ECO:0000313" key="8">
    <source>
        <dbReference type="EnsemblMetazoa" id="XP_020897496.1"/>
    </source>
</evidence>
<feature type="compositionally biased region" description="Low complexity" evidence="6">
    <location>
        <begin position="44"/>
        <end position="74"/>
    </location>
</feature>
<feature type="region of interest" description="Disordered" evidence="6">
    <location>
        <begin position="1"/>
        <end position="196"/>
    </location>
</feature>
<feature type="compositionally biased region" description="Polar residues" evidence="6">
    <location>
        <begin position="123"/>
        <end position="134"/>
    </location>
</feature>
<sequence length="447" mass="51133">MSVYGRKIQGKSSKKQDIEETSNKLRAIKQRQGQWMREREEAKALSSSKSLDSLASRGKSTSTRSYSNSELSSSPEFRGGGSKGPFSNPRRKPLYTPPKRDKSNVITWSGHDTGKLGRPPSAQGKQPSSSQVPSRSHRLKEKTYEPSNYSSSKLNSKPNLLHDSEMLKLHSERHKEVDGESFDIDNKSDSDEEIDSRLPKDLDHDMINALAESVAKKLNTKVNTRIDDRKSAPRKNQEDDQEMSTHMCPLCHTLMSGTRHTPMALIPCGHTLCKECLKDCNKCPSCQSRVSSSAENTVLKQIISDFLSQKERKRLEKLEQETRKYVDEYQSLSVRSNALAEEADIILNGMEDLTEQLFQEKKVFKRLEVDNEELTRKISELENQRDKNKLKLNESRERSENLESNYEDQKQRLSLVEDTIKTITQSKERVKMMVHNFAPSFNLDQFD</sequence>
<dbReference type="OrthoDB" id="6105938at2759"/>
<dbReference type="GeneID" id="110236326"/>
<keyword evidence="5" id="KW-0175">Coiled coil</keyword>
<dbReference type="PROSITE" id="PS50089">
    <property type="entry name" value="ZF_RING_2"/>
    <property type="match status" value="1"/>
</dbReference>
<dbReference type="CDD" id="cd16449">
    <property type="entry name" value="RING-HC"/>
    <property type="match status" value="1"/>
</dbReference>
<keyword evidence="3" id="KW-0862">Zinc</keyword>
<feature type="domain" description="RING-type" evidence="7">
    <location>
        <begin position="248"/>
        <end position="287"/>
    </location>
</feature>
<dbReference type="GO" id="GO:0061630">
    <property type="term" value="F:ubiquitin protein ligase activity"/>
    <property type="evidence" value="ECO:0007669"/>
    <property type="project" value="InterPro"/>
</dbReference>
<dbReference type="PANTHER" id="PTHR14134:SF3">
    <property type="entry name" value="RING-CH-TYPE DOMAIN-CONTAINING PROTEIN"/>
    <property type="match status" value="1"/>
</dbReference>
<feature type="compositionally biased region" description="Basic and acidic residues" evidence="6">
    <location>
        <begin position="224"/>
        <end position="238"/>
    </location>
</feature>
<dbReference type="OMA" id="SSHHCPC"/>
<evidence type="ECO:0000256" key="1">
    <source>
        <dbReference type="ARBA" id="ARBA00022723"/>
    </source>
</evidence>
<feature type="compositionally biased region" description="Basic and acidic residues" evidence="6">
    <location>
        <begin position="160"/>
        <end position="196"/>
    </location>
</feature>
<dbReference type="GO" id="GO:0003697">
    <property type="term" value="F:single-stranded DNA binding"/>
    <property type="evidence" value="ECO:0007669"/>
    <property type="project" value="InterPro"/>
</dbReference>
<evidence type="ECO:0000256" key="3">
    <source>
        <dbReference type="ARBA" id="ARBA00022833"/>
    </source>
</evidence>
<evidence type="ECO:0000256" key="5">
    <source>
        <dbReference type="SAM" id="Coils"/>
    </source>
</evidence>
<dbReference type="InterPro" id="IPR039577">
    <property type="entry name" value="Rad18"/>
</dbReference>
<dbReference type="Gene3D" id="3.30.40.10">
    <property type="entry name" value="Zinc/RING finger domain, C3HC4 (zinc finger)"/>
    <property type="match status" value="1"/>
</dbReference>
<dbReference type="InterPro" id="IPR017907">
    <property type="entry name" value="Znf_RING_CS"/>
</dbReference>
<reference evidence="8" key="1">
    <citation type="submission" date="2022-11" db="UniProtKB">
        <authorList>
            <consortium name="EnsemblMetazoa"/>
        </authorList>
    </citation>
    <scope>IDENTIFICATION</scope>
</reference>
<dbReference type="RefSeq" id="XP_020897496.1">
    <property type="nucleotide sequence ID" value="XM_021041837.2"/>
</dbReference>
<feature type="region of interest" description="Disordered" evidence="6">
    <location>
        <begin position="389"/>
        <end position="408"/>
    </location>
</feature>
<dbReference type="EnsemblMetazoa" id="XM_021041837.2">
    <property type="protein sequence ID" value="XP_020897496.1"/>
    <property type="gene ID" value="LOC110236326"/>
</dbReference>